<dbReference type="SUPFAM" id="SSF63737">
    <property type="entry name" value="Leukotriene A4 hydrolase N-terminal domain"/>
    <property type="match status" value="1"/>
</dbReference>
<accession>A0AAN9Y2V0</accession>
<evidence type="ECO:0000313" key="1">
    <source>
        <dbReference type="EMBL" id="KAK7584237.1"/>
    </source>
</evidence>
<keyword evidence="2" id="KW-1185">Reference proteome</keyword>
<dbReference type="Proteomes" id="UP001367676">
    <property type="component" value="Unassembled WGS sequence"/>
</dbReference>
<evidence type="ECO:0000313" key="2">
    <source>
        <dbReference type="Proteomes" id="UP001367676"/>
    </source>
</evidence>
<organism evidence="1 2">
    <name type="scientific">Parthenolecanium corni</name>
    <dbReference type="NCBI Taxonomy" id="536013"/>
    <lineage>
        <taxon>Eukaryota</taxon>
        <taxon>Metazoa</taxon>
        <taxon>Ecdysozoa</taxon>
        <taxon>Arthropoda</taxon>
        <taxon>Hexapoda</taxon>
        <taxon>Insecta</taxon>
        <taxon>Pterygota</taxon>
        <taxon>Neoptera</taxon>
        <taxon>Paraneoptera</taxon>
        <taxon>Hemiptera</taxon>
        <taxon>Sternorrhyncha</taxon>
        <taxon>Coccoidea</taxon>
        <taxon>Coccidae</taxon>
        <taxon>Parthenolecanium</taxon>
    </lineage>
</organism>
<proteinExistence type="predicted"/>
<dbReference type="AlphaFoldDB" id="A0AAN9Y2V0"/>
<gene>
    <name evidence="1" type="ORF">V9T40_005200</name>
</gene>
<dbReference type="InterPro" id="IPR042097">
    <property type="entry name" value="Aminopeptidase_N-like_N_sf"/>
</dbReference>
<name>A0AAN9Y2V0_9HEMI</name>
<reference evidence="1 2" key="1">
    <citation type="submission" date="2024-03" db="EMBL/GenBank/DDBJ databases">
        <title>Adaptation during the transition from Ophiocordyceps entomopathogen to insect associate is accompanied by gene loss and intensified selection.</title>
        <authorList>
            <person name="Ward C.M."/>
            <person name="Onetto C.A."/>
            <person name="Borneman A.R."/>
        </authorList>
    </citation>
    <scope>NUCLEOTIDE SEQUENCE [LARGE SCALE GENOMIC DNA]</scope>
    <source>
        <strain evidence="1">AWRI1</strain>
        <tissue evidence="1">Single Adult Female</tissue>
    </source>
</reference>
<protein>
    <submittedName>
        <fullName evidence="1">Uncharacterized protein</fullName>
    </submittedName>
</protein>
<dbReference type="Gene3D" id="2.60.40.1730">
    <property type="entry name" value="tricorn interacting facor f3 domain"/>
    <property type="match status" value="1"/>
</dbReference>
<dbReference type="EMBL" id="JBBCAQ010000032">
    <property type="protein sequence ID" value="KAK7584237.1"/>
    <property type="molecule type" value="Genomic_DNA"/>
</dbReference>
<sequence length="141" mass="16094">MAASELPEELANFLPRNLIPERYEVTIQNNIDDSVPNYSGNVRIKVNCLSETKIIQIHVGGNLDLKMETIKIRSLPNNGDRQFHIEQNNYLSGGRREFILDANLEEGNAYEIEFKFSNDFVITSTGYIHKTYQKNGNANTE</sequence>
<comment type="caution">
    <text evidence="1">The sequence shown here is derived from an EMBL/GenBank/DDBJ whole genome shotgun (WGS) entry which is preliminary data.</text>
</comment>